<reference evidence="1" key="1">
    <citation type="journal article" date="2023" name="Insect Mol. Biol.">
        <title>Genome sequencing provides insights into the evolution of gene families encoding plant cell wall-degrading enzymes in longhorned beetles.</title>
        <authorList>
            <person name="Shin N.R."/>
            <person name="Okamura Y."/>
            <person name="Kirsch R."/>
            <person name="Pauchet Y."/>
        </authorList>
    </citation>
    <scope>NUCLEOTIDE SEQUENCE</scope>
    <source>
        <strain evidence="1">MMC_N1</strain>
    </source>
</reference>
<accession>A0ABQ9JUN4</accession>
<evidence type="ECO:0008006" key="3">
    <source>
        <dbReference type="Google" id="ProtNLM"/>
    </source>
</evidence>
<dbReference type="EMBL" id="JAPWTJ010000183">
    <property type="protein sequence ID" value="KAJ8981437.1"/>
    <property type="molecule type" value="Genomic_DNA"/>
</dbReference>
<proteinExistence type="predicted"/>
<gene>
    <name evidence="1" type="ORF">NQ317_015639</name>
</gene>
<organism evidence="1 2">
    <name type="scientific">Molorchus minor</name>
    <dbReference type="NCBI Taxonomy" id="1323400"/>
    <lineage>
        <taxon>Eukaryota</taxon>
        <taxon>Metazoa</taxon>
        <taxon>Ecdysozoa</taxon>
        <taxon>Arthropoda</taxon>
        <taxon>Hexapoda</taxon>
        <taxon>Insecta</taxon>
        <taxon>Pterygota</taxon>
        <taxon>Neoptera</taxon>
        <taxon>Endopterygota</taxon>
        <taxon>Coleoptera</taxon>
        <taxon>Polyphaga</taxon>
        <taxon>Cucujiformia</taxon>
        <taxon>Chrysomeloidea</taxon>
        <taxon>Cerambycidae</taxon>
        <taxon>Lamiinae</taxon>
        <taxon>Monochamini</taxon>
        <taxon>Molorchus</taxon>
    </lineage>
</organism>
<comment type="caution">
    <text evidence="1">The sequence shown here is derived from an EMBL/GenBank/DDBJ whole genome shotgun (WGS) entry which is preliminary data.</text>
</comment>
<keyword evidence="2" id="KW-1185">Reference proteome</keyword>
<name>A0ABQ9JUN4_9CUCU</name>
<protein>
    <recommendedName>
        <fullName evidence="3">DUF4806 domain-containing protein</fullName>
    </recommendedName>
</protein>
<dbReference type="Proteomes" id="UP001162164">
    <property type="component" value="Unassembled WGS sequence"/>
</dbReference>
<evidence type="ECO:0000313" key="2">
    <source>
        <dbReference type="Proteomes" id="UP001162164"/>
    </source>
</evidence>
<sequence length="240" mass="28096">MSIIHNFRQLSVLYDTYMPGRSANSPSPIISLINVKIPCRRPVKRQTATILNRTEEESFGRGKDVINKKYKQDTTDTSSDESDYLSSRLLRQPLTFYKKKKTITVQDVKNIRDAPDYRAVHHTEQCRFTRNILKAPIILIEEYRVTKIKIHFLGNIGEETRKTILTDALRLYCMKLAVGCSWLGHRNQFRMCDLQSINSIKTVIVQAYRDLKMNEFELVASEWIRLAKLRLNRQKKNDNE</sequence>
<evidence type="ECO:0000313" key="1">
    <source>
        <dbReference type="EMBL" id="KAJ8981437.1"/>
    </source>
</evidence>